<reference evidence="1 2" key="1">
    <citation type="submission" date="2020-04" db="EMBL/GenBank/DDBJ databases">
        <authorList>
            <person name="De Canck E."/>
        </authorList>
    </citation>
    <scope>NUCLEOTIDE SEQUENCE [LARGE SCALE GENOMIC DNA]</scope>
    <source>
        <strain evidence="1 2">LMG 3441</strain>
    </source>
</reference>
<proteinExistence type="predicted"/>
<name>A0A6S6ZJ70_9BURK</name>
<organism evidence="1 2">
    <name type="scientific">Achromobacter kerstersii</name>
    <dbReference type="NCBI Taxonomy" id="1353890"/>
    <lineage>
        <taxon>Bacteria</taxon>
        <taxon>Pseudomonadati</taxon>
        <taxon>Pseudomonadota</taxon>
        <taxon>Betaproteobacteria</taxon>
        <taxon>Burkholderiales</taxon>
        <taxon>Alcaligenaceae</taxon>
        <taxon>Achromobacter</taxon>
    </lineage>
</organism>
<dbReference type="EMBL" id="CADIJQ010000001">
    <property type="protein sequence ID" value="CAB3680902.1"/>
    <property type="molecule type" value="Genomic_DNA"/>
</dbReference>
<evidence type="ECO:0000313" key="1">
    <source>
        <dbReference type="EMBL" id="CAB3680902.1"/>
    </source>
</evidence>
<accession>A0A6S6ZJ70</accession>
<evidence type="ECO:0000313" key="2">
    <source>
        <dbReference type="Proteomes" id="UP000494269"/>
    </source>
</evidence>
<gene>
    <name evidence="1" type="ORF">LMG3441_01587</name>
</gene>
<sequence>MSDHGERQVLFFDLYVEANGFEGRYGVVRGLSPVPMERLGEMIGQLFKHKKLPMRSNRSDSETTYLSDMGFHDGKKLLCLLFNRSDTRAADLVITDPRKSSRRRVVKDTGEGHDYSAHLLIKTAPIKPNTYHCLLEVANGLPGSRVQKFLNLLARLLSKEFKAEMSVPHINGATDKNGKPKMLNRRHKIKLKGHPSPSFLLELQRGELGSVDLIEDRKRVQNWDGNNYLVEKSKTVKLIPAGQTKPGQVVDVIKGVAALADTRKYDRMRIRYKTLEGMRRIAAIETQTFQMAADELFIRKEPIRNFTDKLPTSFDKMHLEVVQRMAVYL</sequence>
<dbReference type="AlphaFoldDB" id="A0A6S6ZJ70"/>
<keyword evidence="2" id="KW-1185">Reference proteome</keyword>
<dbReference type="RefSeq" id="WP_175169321.1">
    <property type="nucleotide sequence ID" value="NZ_CADIJQ010000001.1"/>
</dbReference>
<protein>
    <submittedName>
        <fullName evidence="1">Uncharacterized protein</fullName>
    </submittedName>
</protein>
<dbReference type="Proteomes" id="UP000494269">
    <property type="component" value="Unassembled WGS sequence"/>
</dbReference>